<organism evidence="3 4">
    <name type="scientific">Portunus trituberculatus</name>
    <name type="common">Swimming crab</name>
    <name type="synonym">Neptunus trituberculatus</name>
    <dbReference type="NCBI Taxonomy" id="210409"/>
    <lineage>
        <taxon>Eukaryota</taxon>
        <taxon>Metazoa</taxon>
        <taxon>Ecdysozoa</taxon>
        <taxon>Arthropoda</taxon>
        <taxon>Crustacea</taxon>
        <taxon>Multicrustacea</taxon>
        <taxon>Malacostraca</taxon>
        <taxon>Eumalacostraca</taxon>
        <taxon>Eucarida</taxon>
        <taxon>Decapoda</taxon>
        <taxon>Pleocyemata</taxon>
        <taxon>Brachyura</taxon>
        <taxon>Eubrachyura</taxon>
        <taxon>Portunoidea</taxon>
        <taxon>Portunidae</taxon>
        <taxon>Portuninae</taxon>
        <taxon>Portunus</taxon>
    </lineage>
</organism>
<protein>
    <recommendedName>
        <fullName evidence="5">Secreted protein</fullName>
    </recommendedName>
</protein>
<evidence type="ECO:0008006" key="5">
    <source>
        <dbReference type="Google" id="ProtNLM"/>
    </source>
</evidence>
<accession>A0A5B7DZT0</accession>
<evidence type="ECO:0000313" key="3">
    <source>
        <dbReference type="EMBL" id="MPC27282.1"/>
    </source>
</evidence>
<proteinExistence type="predicted"/>
<dbReference type="EMBL" id="VSRR010001719">
    <property type="protein sequence ID" value="MPC27282.1"/>
    <property type="molecule type" value="Genomic_DNA"/>
</dbReference>
<reference evidence="3 4" key="1">
    <citation type="submission" date="2019-05" db="EMBL/GenBank/DDBJ databases">
        <title>Another draft genome of Portunus trituberculatus and its Hox gene families provides insights of decapod evolution.</title>
        <authorList>
            <person name="Jeong J.-H."/>
            <person name="Song I."/>
            <person name="Kim S."/>
            <person name="Choi T."/>
            <person name="Kim D."/>
            <person name="Ryu S."/>
            <person name="Kim W."/>
        </authorList>
    </citation>
    <scope>NUCLEOTIDE SEQUENCE [LARGE SCALE GENOMIC DNA]</scope>
    <source>
        <tissue evidence="3">Muscle</tissue>
    </source>
</reference>
<dbReference type="AlphaFoldDB" id="A0A5B7DZT0"/>
<feature type="signal peptide" evidence="2">
    <location>
        <begin position="1"/>
        <end position="21"/>
    </location>
</feature>
<gene>
    <name evidence="3" type="ORF">E2C01_020450</name>
</gene>
<feature type="compositionally biased region" description="Basic and acidic residues" evidence="1">
    <location>
        <begin position="51"/>
        <end position="68"/>
    </location>
</feature>
<sequence>MVRLMFLTLLLGYSFFRAAVSRERRTARDTEYYPSHLRGGGVAGGAVQWVSEEHPREDHTGSHTERHGKQGQQDVPHAQG</sequence>
<evidence type="ECO:0000313" key="4">
    <source>
        <dbReference type="Proteomes" id="UP000324222"/>
    </source>
</evidence>
<comment type="caution">
    <text evidence="3">The sequence shown here is derived from an EMBL/GenBank/DDBJ whole genome shotgun (WGS) entry which is preliminary data.</text>
</comment>
<name>A0A5B7DZT0_PORTR</name>
<dbReference type="Proteomes" id="UP000324222">
    <property type="component" value="Unassembled WGS sequence"/>
</dbReference>
<feature type="region of interest" description="Disordered" evidence="1">
    <location>
        <begin position="24"/>
        <end position="80"/>
    </location>
</feature>
<evidence type="ECO:0000256" key="1">
    <source>
        <dbReference type="SAM" id="MobiDB-lite"/>
    </source>
</evidence>
<keyword evidence="2" id="KW-0732">Signal</keyword>
<evidence type="ECO:0000256" key="2">
    <source>
        <dbReference type="SAM" id="SignalP"/>
    </source>
</evidence>
<feature type="chain" id="PRO_5023002487" description="Secreted protein" evidence="2">
    <location>
        <begin position="22"/>
        <end position="80"/>
    </location>
</feature>
<keyword evidence="4" id="KW-1185">Reference proteome</keyword>